<feature type="domain" description="4'-phosphopantetheinyl transferase" evidence="3">
    <location>
        <begin position="109"/>
        <end position="177"/>
    </location>
</feature>
<dbReference type="SUPFAM" id="SSF56214">
    <property type="entry name" value="4'-phosphopantetheinyl transferase"/>
    <property type="match status" value="2"/>
</dbReference>
<dbReference type="Pfam" id="PF01648">
    <property type="entry name" value="ACPS"/>
    <property type="match status" value="1"/>
</dbReference>
<evidence type="ECO:0000259" key="4">
    <source>
        <dbReference type="Pfam" id="PF22624"/>
    </source>
</evidence>
<evidence type="ECO:0000256" key="2">
    <source>
        <dbReference type="ARBA" id="ARBA00022679"/>
    </source>
</evidence>
<comment type="similarity">
    <text evidence="1">Belongs to the P-Pant transferase superfamily. Gsp/Sfp/HetI/AcpT family.</text>
</comment>
<proteinExistence type="inferred from homology"/>
<dbReference type="Pfam" id="PF22624">
    <property type="entry name" value="AASDHPPT_N"/>
    <property type="match status" value="1"/>
</dbReference>
<dbReference type="EMBL" id="LT629701">
    <property type="protein sequence ID" value="SDN49910.1"/>
    <property type="molecule type" value="Genomic_DNA"/>
</dbReference>
<evidence type="ECO:0000259" key="3">
    <source>
        <dbReference type="Pfam" id="PF01648"/>
    </source>
</evidence>
<dbReference type="GO" id="GO:0000287">
    <property type="term" value="F:magnesium ion binding"/>
    <property type="evidence" value="ECO:0007669"/>
    <property type="project" value="InterPro"/>
</dbReference>
<evidence type="ECO:0000313" key="5">
    <source>
        <dbReference type="EMBL" id="SDN49910.1"/>
    </source>
</evidence>
<dbReference type="OrthoDB" id="190168at2"/>
<dbReference type="InterPro" id="IPR037143">
    <property type="entry name" value="4-PPantetheinyl_Trfase_dom_sf"/>
</dbReference>
<organism evidence="5 6">
    <name type="scientific">Allokutzneria albata</name>
    <name type="common">Kibdelosporangium albatum</name>
    <dbReference type="NCBI Taxonomy" id="211114"/>
    <lineage>
        <taxon>Bacteria</taxon>
        <taxon>Bacillati</taxon>
        <taxon>Actinomycetota</taxon>
        <taxon>Actinomycetes</taxon>
        <taxon>Pseudonocardiales</taxon>
        <taxon>Pseudonocardiaceae</taxon>
        <taxon>Allokutzneria</taxon>
    </lineage>
</organism>
<keyword evidence="6" id="KW-1185">Reference proteome</keyword>
<dbReference type="Proteomes" id="UP000183376">
    <property type="component" value="Chromosome I"/>
</dbReference>
<reference evidence="5 6" key="1">
    <citation type="submission" date="2016-10" db="EMBL/GenBank/DDBJ databases">
        <authorList>
            <person name="de Groot N.N."/>
        </authorList>
    </citation>
    <scope>NUCLEOTIDE SEQUENCE [LARGE SCALE GENOMIC DNA]</scope>
    <source>
        <strain evidence="5 6">DSM 44149</strain>
    </source>
</reference>
<dbReference type="InterPro" id="IPR055066">
    <property type="entry name" value="AASDHPPT_N"/>
</dbReference>
<dbReference type="STRING" id="211114.SAMN04489726_6882"/>
<dbReference type="InterPro" id="IPR008278">
    <property type="entry name" value="4-PPantetheinyl_Trfase_dom"/>
</dbReference>
<dbReference type="PANTHER" id="PTHR12215:SF10">
    <property type="entry name" value="L-AMINOADIPATE-SEMIALDEHYDE DEHYDROGENASE-PHOSPHOPANTETHEINYL TRANSFERASE"/>
    <property type="match status" value="1"/>
</dbReference>
<dbReference type="eggNOG" id="COG2091">
    <property type="taxonomic scope" value="Bacteria"/>
</dbReference>
<dbReference type="GO" id="GO:0008897">
    <property type="term" value="F:holo-[acyl-carrier-protein] synthase activity"/>
    <property type="evidence" value="ECO:0007669"/>
    <property type="project" value="InterPro"/>
</dbReference>
<dbReference type="AlphaFoldDB" id="A0A1H0BWR3"/>
<accession>A0A1H0BWR3</accession>
<dbReference type="PANTHER" id="PTHR12215">
    <property type="entry name" value="PHOSPHOPANTETHEINE TRANSFERASE"/>
    <property type="match status" value="1"/>
</dbReference>
<name>A0A1H0BWR3_ALLAB</name>
<dbReference type="Gene3D" id="3.90.470.20">
    <property type="entry name" value="4'-phosphopantetheinyl transferase domain"/>
    <property type="match status" value="2"/>
</dbReference>
<dbReference type="RefSeq" id="WP_052406716.1">
    <property type="nucleotide sequence ID" value="NZ_JOEF01000001.1"/>
</dbReference>
<dbReference type="GO" id="GO:0019878">
    <property type="term" value="P:lysine biosynthetic process via aminoadipic acid"/>
    <property type="evidence" value="ECO:0007669"/>
    <property type="project" value="TreeGrafter"/>
</dbReference>
<protein>
    <submittedName>
        <fullName evidence="5">4'-phosphopantetheinyl transferase</fullName>
    </submittedName>
</protein>
<evidence type="ECO:0000256" key="1">
    <source>
        <dbReference type="ARBA" id="ARBA00010990"/>
    </source>
</evidence>
<dbReference type="InterPro" id="IPR050559">
    <property type="entry name" value="P-Pant_transferase_sf"/>
</dbReference>
<keyword evidence="2 5" id="KW-0808">Transferase</keyword>
<evidence type="ECO:0000313" key="6">
    <source>
        <dbReference type="Proteomes" id="UP000183376"/>
    </source>
</evidence>
<sequence length="244" mass="25847">MPKADVWWVELGSVPLEPMLAWLNDEERERWSRYLKDDDKQRFLLGASLSRAIVARELGIAAADVPLERHCSRCEGPHGPVTSPLPGAPNLSVTHAGELVGVAASVDGPVGLDVEPSSRRSPLQDLGVVFGSDEIAGITRAGGGSEPFLRMWTRKEAVVKAVGVGFMVALPKVVLTGPADAPRLLGWPGDEPGADRYPAEMRMADLQAPRDHVGAVAVIAGRSAGELHVVQHNGADLLTAAIPA</sequence>
<dbReference type="GO" id="GO:0005829">
    <property type="term" value="C:cytosol"/>
    <property type="evidence" value="ECO:0007669"/>
    <property type="project" value="TreeGrafter"/>
</dbReference>
<feature type="domain" description="4'-phosphopantetheinyl transferase N-terminal" evidence="4">
    <location>
        <begin position="19"/>
        <end position="105"/>
    </location>
</feature>
<gene>
    <name evidence="5" type="ORF">SAMN04489726_6882</name>
</gene>